<dbReference type="SMART" id="SM00487">
    <property type="entry name" value="DEXDc"/>
    <property type="match status" value="1"/>
</dbReference>
<dbReference type="InParanoid" id="Q7NH01"/>
<dbReference type="SUPFAM" id="SSF52540">
    <property type="entry name" value="P-loop containing nucleoside triphosphate hydrolases"/>
    <property type="match status" value="2"/>
</dbReference>
<dbReference type="PhylomeDB" id="Q7NH01"/>
<keyword evidence="2" id="KW-0547">Nucleotide-binding</keyword>
<evidence type="ECO:0000256" key="7">
    <source>
        <dbReference type="SAM" id="MobiDB-lite"/>
    </source>
</evidence>
<dbReference type="EC" id="3.6.4.13" evidence="1"/>
<dbReference type="Pfam" id="PF09369">
    <property type="entry name" value="MZB"/>
    <property type="match status" value="1"/>
</dbReference>
<dbReference type="GO" id="GO:0003724">
    <property type="term" value="F:RNA helicase activity"/>
    <property type="evidence" value="ECO:0000318"/>
    <property type="project" value="GO_Central"/>
</dbReference>
<dbReference type="InterPro" id="IPR018973">
    <property type="entry name" value="MZB"/>
</dbReference>
<evidence type="ECO:0000256" key="5">
    <source>
        <dbReference type="ARBA" id="ARBA00022840"/>
    </source>
</evidence>
<evidence type="ECO:0000259" key="9">
    <source>
        <dbReference type="PROSITE" id="PS51194"/>
    </source>
</evidence>
<dbReference type="STRING" id="251221.gene:10760238"/>
<keyword evidence="3" id="KW-0378">Hydrolase</keyword>
<dbReference type="PROSITE" id="PS51192">
    <property type="entry name" value="HELICASE_ATP_BIND_1"/>
    <property type="match status" value="1"/>
</dbReference>
<dbReference type="Gene3D" id="3.40.50.300">
    <property type="entry name" value="P-loop containing nucleotide triphosphate hydrolases"/>
    <property type="match status" value="2"/>
</dbReference>
<dbReference type="Pfam" id="PF00271">
    <property type="entry name" value="Helicase_C"/>
    <property type="match status" value="1"/>
</dbReference>
<name>Q7NH01_GLOVI</name>
<protein>
    <recommendedName>
        <fullName evidence="1">RNA helicase</fullName>
        <ecNumber evidence="1">3.6.4.13</ecNumber>
    </recommendedName>
</protein>
<feature type="domain" description="Helicase ATP-binding" evidence="8">
    <location>
        <begin position="209"/>
        <end position="415"/>
    </location>
</feature>
<keyword evidence="11" id="KW-1185">Reference proteome</keyword>
<evidence type="ECO:0000256" key="6">
    <source>
        <dbReference type="SAM" id="Coils"/>
    </source>
</evidence>
<dbReference type="Pfam" id="PF00270">
    <property type="entry name" value="DEAD"/>
    <property type="match status" value="1"/>
</dbReference>
<dbReference type="GO" id="GO:0033592">
    <property type="term" value="F:RNA strand annealing activity"/>
    <property type="evidence" value="ECO:0000318"/>
    <property type="project" value="GO_Central"/>
</dbReference>
<keyword evidence="4" id="KW-0347">Helicase</keyword>
<evidence type="ECO:0000256" key="4">
    <source>
        <dbReference type="ARBA" id="ARBA00022806"/>
    </source>
</evidence>
<dbReference type="GO" id="GO:0016787">
    <property type="term" value="F:hydrolase activity"/>
    <property type="evidence" value="ECO:0007669"/>
    <property type="project" value="UniProtKB-KW"/>
</dbReference>
<feature type="compositionally biased region" description="Polar residues" evidence="7">
    <location>
        <begin position="656"/>
        <end position="673"/>
    </location>
</feature>
<dbReference type="RefSeq" id="WP_011142730.1">
    <property type="nucleotide sequence ID" value="NC_005125.1"/>
</dbReference>
<dbReference type="Proteomes" id="UP000000557">
    <property type="component" value="Chromosome"/>
</dbReference>
<dbReference type="InterPro" id="IPR027417">
    <property type="entry name" value="P-loop_NTPase"/>
</dbReference>
<dbReference type="GO" id="GO:0009409">
    <property type="term" value="P:response to cold"/>
    <property type="evidence" value="ECO:0000318"/>
    <property type="project" value="GO_Central"/>
</dbReference>
<organism evidence="10 11">
    <name type="scientific">Gloeobacter violaceus (strain ATCC 29082 / PCC 7421)</name>
    <dbReference type="NCBI Taxonomy" id="251221"/>
    <lineage>
        <taxon>Bacteria</taxon>
        <taxon>Bacillati</taxon>
        <taxon>Cyanobacteriota</taxon>
        <taxon>Cyanophyceae</taxon>
        <taxon>Gloeobacterales</taxon>
        <taxon>Gloeobacteraceae</taxon>
        <taxon>Gloeobacter</taxon>
    </lineage>
</organism>
<feature type="region of interest" description="Disordered" evidence="7">
    <location>
        <begin position="650"/>
        <end position="673"/>
    </location>
</feature>
<dbReference type="GO" id="GO:0005524">
    <property type="term" value="F:ATP binding"/>
    <property type="evidence" value="ECO:0007669"/>
    <property type="project" value="UniProtKB-KW"/>
</dbReference>
<dbReference type="eggNOG" id="COG1205">
    <property type="taxonomic scope" value="Bacteria"/>
</dbReference>
<evidence type="ECO:0000313" key="11">
    <source>
        <dbReference type="Proteomes" id="UP000000557"/>
    </source>
</evidence>
<feature type="compositionally biased region" description="Basic and acidic residues" evidence="7">
    <location>
        <begin position="1585"/>
        <end position="1600"/>
    </location>
</feature>
<dbReference type="PATRIC" id="fig|251221.4.peg.2764"/>
<evidence type="ECO:0000259" key="8">
    <source>
        <dbReference type="PROSITE" id="PS51192"/>
    </source>
</evidence>
<feature type="region of interest" description="Disordered" evidence="7">
    <location>
        <begin position="1578"/>
        <end position="1600"/>
    </location>
</feature>
<dbReference type="EMBL" id="BA000045">
    <property type="protein sequence ID" value="BAC90677.1"/>
    <property type="molecule type" value="Genomic_DNA"/>
</dbReference>
<dbReference type="GO" id="GO:0005829">
    <property type="term" value="C:cytosol"/>
    <property type="evidence" value="ECO:0000318"/>
    <property type="project" value="GO_Central"/>
</dbReference>
<keyword evidence="5" id="KW-0067">ATP-binding</keyword>
<dbReference type="PROSITE" id="PS51194">
    <property type="entry name" value="HELICASE_CTER"/>
    <property type="match status" value="1"/>
</dbReference>
<reference evidence="10 11" key="2">
    <citation type="journal article" date="2003" name="DNA Res.">
        <title>Complete genome structure of Gloeobacter violaceus PCC 7421, a cyanobacterium that lacks thylakoids (supplement).</title>
        <authorList>
            <person name="Nakamura Y."/>
            <person name="Kaneko T."/>
            <person name="Sato S."/>
            <person name="Mimuro M."/>
            <person name="Miyashita H."/>
            <person name="Tsuchiya T."/>
            <person name="Sasamoto S."/>
            <person name="Watanabe A."/>
            <person name="Kawashima K."/>
            <person name="Kishida Y."/>
            <person name="Kiyokawa C."/>
            <person name="Kohara M."/>
            <person name="Matsumoto M."/>
            <person name="Matsuno A."/>
            <person name="Nakazaki N."/>
            <person name="Shimpo S."/>
            <person name="Takeuchi C."/>
            <person name="Yamada M."/>
            <person name="Tabata S."/>
        </authorList>
    </citation>
    <scope>NUCLEOTIDE SEQUENCE [LARGE SCALE GENOMIC DNA]</scope>
    <source>
        <strain evidence="11">ATCC 29082 / PCC 7421</strain>
    </source>
</reference>
<dbReference type="OrthoDB" id="9774462at2"/>
<dbReference type="InterPro" id="IPR011545">
    <property type="entry name" value="DEAD/DEAH_box_helicase_dom"/>
</dbReference>
<feature type="domain" description="Helicase C-terminal" evidence="9">
    <location>
        <begin position="1034"/>
        <end position="1216"/>
    </location>
</feature>
<accession>Q7NH01</accession>
<evidence type="ECO:0000256" key="2">
    <source>
        <dbReference type="ARBA" id="ARBA00022741"/>
    </source>
</evidence>
<dbReference type="InterPro" id="IPR014001">
    <property type="entry name" value="Helicase_ATP-bd"/>
</dbReference>
<dbReference type="SMART" id="SM00490">
    <property type="entry name" value="HELICc"/>
    <property type="match status" value="1"/>
</dbReference>
<feature type="coiled-coil region" evidence="6">
    <location>
        <begin position="1285"/>
        <end position="1323"/>
    </location>
</feature>
<keyword evidence="6" id="KW-0175">Coiled coil</keyword>
<evidence type="ECO:0000256" key="1">
    <source>
        <dbReference type="ARBA" id="ARBA00012552"/>
    </source>
</evidence>
<dbReference type="InterPro" id="IPR001650">
    <property type="entry name" value="Helicase_C-like"/>
</dbReference>
<sequence length="1887" mass="211221">MKLRDLLQKGDAALTSASHLMGQGLVVLDCTGVEALTEKQLTLLFSDIPEGWGFLELAEVLDSATLTGGFADQLSQEIVRRNGSASEPKTAPRPEALEPPEIAPAIVKQSVSRATVLHPIRALDKVIAGYRDYLLTEFRAKDPALKQALEKALDEPLFLAQEPFFQAHRPFKDGQRWRELPIDQKLAQVMEKRSNNKRAYLHQSEGIAHLLGPQASPLVVTTGTGSGKSETFLLPVIQNAIEDAVHFKQPGLTAILVYPMNALANDQLQRIRQYLQESGWSGAVSVEQYDRGTKQADRERLRQNPPHILLTNYMMLEYLLVRPADRDAIFANHRCRFLVLDEVHTYRGTLGSNIALLVRRLKTHLGRARHDWLADVAAAQRARRYPELLPVGTSATIKSVGEQGQLPRAELVRLRDEAVQDFFSKLTGAEPQTIRVLGEQLQDVEIPGEAQYPLHWSAVEEVDVSDAEAVRQALCTLSGQNPDTPLDQATRRCRLLWDLNRWLIGSPMSISQLVARVRVEVPERKGCREADIESEVRAALSIGAALPENIPGVLRLRIHRFVRGGWRFHRCVSPTCGKLYPMGEERCECSASTAPLYLCRNCGADYLRFVGGNPNDPAAGPLQPSASNSEEYEWLLYDPARFELTADIEEEEEEAGNNTLQRSRSRRQPTQMRQRLVREGSFDPHTLAFSVDTTTYPLRATLAPARTQCLCCGGSAGSRNVITPVALGTSAAVKVMGEGLVEALAEENKNRPNHDGKERLLVFSDSRQDAAHQARFIHFASRYDRMRRRIVRLLNGHGVLTIQRMVELLGEEGVRERDNPYVPEENNSWLPDETLQRIRVWEEAPLLDEIAVNAGYRATLINLGLVSVTYDRLSEYVQARGSALAKALGVTLSQLEHICRCLLDEMRVRGCLSRELLRFHPAHPSYPAYMRAAEWERRVKRPQGYAATSEGNPAAYLDSTQVESGIKLNNAWRRPRIGGKGPSLERILKHLINCFGGAAPTVDRMVELLQFLKDGSYLVAFELLGYRERARLLQVQAEQVRLKLVTAHVRMHCRVCGFVLAEAPERFPCPRCHGYFIRWVDAEDNRTVRRIYSEQFVPLIAREHTAQIPGDIRVQLENDFKASAEVSKVNLLACSPTLEMGIDVGGLDAVILRNVPPRPDNYAQRGGRAGRRTRVGLVLGYARSTPHDQYFYDKPAEMISGEVPAPALALGNRDVILRHLNAIAFGTAEPGLAGKMVEYVSPAGEINQQAVDALIASVTAQQEYALSMAQDAWGVDILPAAMLDTSQLRHNLKSLRERIQDVVERTARQVQELRRALDTYAAALTGRRAAAQAGDMVARLLGIETERRRNQQEADDGSAGYPLRRFAEFGILPGYEFPTQPASLRLLGDPHEEDPVTVARRFGIAQFQPEAQVYARTKRWQVIGLDNASPWNPKDEGPNWAYRLCQSCQLRYDAAHPRCPRCQADLPGQPIPAAEFGGFLARPNENTILDEEDRYATGNLVKTFPQWDGDVVGRWSVGPDWSLRLSRGEEVRWLNEGRPPTPKEIDDGMPYLHPDAKGYLLCGSCGRSLTPQSLLDAGSKRRNVRTRDSQQDVHGHREDCPQAGTALRPLAIVTALKAEVLRLVIPVPSSVEQRGLQSWGLSLGFSLRTGMRHVYMLDGSEIEFELEGPWQAVKDNARFNWVSLSFIDPSIGGSGYLSRIASELHIVARAAIDHLDHTGCETACYRCLKSYQNQRFHELLHWPRIIADLHQLAEGPPIRQNLQMSDIDDPHPWLEAYAEKVGSPLELKFLRLFEEYGFHPRKQVPIAVHAGEPPISLADFAVAEKKLAIYIDGASFHQGQNLRRDRFIRERLRDADPAWRIVELKANDLARGGSLVMHLMQLLEISL</sequence>
<proteinExistence type="predicted"/>
<reference evidence="10 11" key="1">
    <citation type="journal article" date="2003" name="DNA Res.">
        <title>Complete genome structure of Gloeobacter violaceus PCC 7421, a cyanobacterium that lacks thylakoids.</title>
        <authorList>
            <person name="Nakamura Y."/>
            <person name="Kaneko T."/>
            <person name="Sato S."/>
            <person name="Mimuro M."/>
            <person name="Miyashita H."/>
            <person name="Tsuchiya T."/>
            <person name="Sasamoto S."/>
            <person name="Watanabe A."/>
            <person name="Kawashima K."/>
            <person name="Kishida Y."/>
            <person name="Kiyokawa C."/>
            <person name="Kohara M."/>
            <person name="Matsumoto M."/>
            <person name="Matsuno A."/>
            <person name="Nakazaki N."/>
            <person name="Shimpo S."/>
            <person name="Takeuchi C."/>
            <person name="Yamada M."/>
            <person name="Tabata S."/>
        </authorList>
    </citation>
    <scope>NUCLEOTIDE SEQUENCE [LARGE SCALE GENOMIC DNA]</scope>
    <source>
        <strain evidence="11">ATCC 29082 / PCC 7421</strain>
    </source>
</reference>
<dbReference type="eggNOG" id="COG1201">
    <property type="taxonomic scope" value="Bacteria"/>
</dbReference>
<dbReference type="EnsemblBacteria" id="BAC90677">
    <property type="protein sequence ID" value="BAC90677"/>
    <property type="gene ID" value="BAC90677"/>
</dbReference>
<dbReference type="HOGENOM" id="CLU_001338_1_1_3"/>
<dbReference type="InterPro" id="IPR050547">
    <property type="entry name" value="DEAD_box_RNA_helicases"/>
</dbReference>
<evidence type="ECO:0000313" key="10">
    <source>
        <dbReference type="EMBL" id="BAC90677.1"/>
    </source>
</evidence>
<dbReference type="PANTHER" id="PTHR47963">
    <property type="entry name" value="DEAD-BOX ATP-DEPENDENT RNA HELICASE 47, MITOCHONDRIAL"/>
    <property type="match status" value="1"/>
</dbReference>
<dbReference type="KEGG" id="gvi:gll2736"/>
<evidence type="ECO:0000256" key="3">
    <source>
        <dbReference type="ARBA" id="ARBA00022801"/>
    </source>
</evidence>
<dbReference type="PANTHER" id="PTHR47963:SF8">
    <property type="entry name" value="ATP-DEPENDENT RNA HELICASE DEAD"/>
    <property type="match status" value="1"/>
</dbReference>
<gene>
    <name evidence="10" type="ordered locus">gll2736</name>
</gene>